<dbReference type="Pfam" id="PF02357">
    <property type="entry name" value="NusG"/>
    <property type="match status" value="1"/>
</dbReference>
<organism evidence="5 6">
    <name type="scientific">Fermentimonas caenicola</name>
    <dbReference type="NCBI Taxonomy" id="1562970"/>
    <lineage>
        <taxon>Bacteria</taxon>
        <taxon>Pseudomonadati</taxon>
        <taxon>Bacteroidota</taxon>
        <taxon>Bacteroidia</taxon>
        <taxon>Bacteroidales</taxon>
        <taxon>Dysgonomonadaceae</taxon>
        <taxon>Fermentimonas</taxon>
    </lineage>
</organism>
<evidence type="ECO:0000256" key="3">
    <source>
        <dbReference type="ARBA" id="ARBA00023163"/>
    </source>
</evidence>
<dbReference type="Gene3D" id="3.30.70.940">
    <property type="entry name" value="NusG, N-terminal domain"/>
    <property type="match status" value="1"/>
</dbReference>
<evidence type="ECO:0000259" key="4">
    <source>
        <dbReference type="Pfam" id="PF02357"/>
    </source>
</evidence>
<gene>
    <name evidence="5" type="ORF">ING2E5B_1266</name>
</gene>
<keyword evidence="6" id="KW-1185">Reference proteome</keyword>
<dbReference type="HOGENOM" id="CLU_067287_5_2_10"/>
<reference evidence="5 6" key="1">
    <citation type="submission" date="2014-08" db="EMBL/GenBank/DDBJ databases">
        <authorList>
            <person name="Wibberg D."/>
        </authorList>
    </citation>
    <scope>NUCLEOTIDE SEQUENCE [LARGE SCALE GENOMIC DNA]</scope>
    <source>
        <strain evidence="6">ING2-E5B</strain>
    </source>
</reference>
<dbReference type="STRING" id="1562970.ING2E5B_1266"/>
<keyword evidence="1" id="KW-0889">Transcription antitermination</keyword>
<dbReference type="GO" id="GO:0006354">
    <property type="term" value="P:DNA-templated transcription elongation"/>
    <property type="evidence" value="ECO:0007669"/>
    <property type="project" value="InterPro"/>
</dbReference>
<dbReference type="SUPFAM" id="SSF82679">
    <property type="entry name" value="N-utilization substance G protein NusG, N-terminal domain"/>
    <property type="match status" value="1"/>
</dbReference>
<dbReference type="CDD" id="cd09895">
    <property type="entry name" value="NGN_SP_UpxY"/>
    <property type="match status" value="1"/>
</dbReference>
<proteinExistence type="predicted"/>
<dbReference type="OrthoDB" id="9796143at2"/>
<dbReference type="PANTHER" id="PTHR30265:SF4">
    <property type="entry name" value="KOW MOTIF FAMILY PROTEIN, EXPRESSED"/>
    <property type="match status" value="1"/>
</dbReference>
<feature type="domain" description="NusG-like N-terminal" evidence="4">
    <location>
        <begin position="4"/>
        <end position="99"/>
    </location>
</feature>
<evidence type="ECO:0000256" key="1">
    <source>
        <dbReference type="ARBA" id="ARBA00022814"/>
    </source>
</evidence>
<dbReference type="PATRIC" id="fig|1562970.3.peg.1252"/>
<name>A0A098C0Q8_9BACT</name>
<dbReference type="InterPro" id="IPR036735">
    <property type="entry name" value="NGN_dom_sf"/>
</dbReference>
<evidence type="ECO:0000313" key="5">
    <source>
        <dbReference type="EMBL" id="CEA16016.1"/>
    </source>
</evidence>
<dbReference type="GO" id="GO:0031564">
    <property type="term" value="P:transcription antitermination"/>
    <property type="evidence" value="ECO:0007669"/>
    <property type="project" value="UniProtKB-KW"/>
</dbReference>
<evidence type="ECO:0000313" key="6">
    <source>
        <dbReference type="Proteomes" id="UP000032417"/>
    </source>
</evidence>
<dbReference type="InterPro" id="IPR043425">
    <property type="entry name" value="NusG-like"/>
</dbReference>
<dbReference type="KEGG" id="pbt:ING2E5B_1266"/>
<protein>
    <submittedName>
        <fullName evidence="5">Transcriptional regulator UpxY-like protein</fullName>
    </submittedName>
</protein>
<dbReference type="Proteomes" id="UP000032417">
    <property type="component" value="Chromosome 1"/>
</dbReference>
<evidence type="ECO:0000256" key="2">
    <source>
        <dbReference type="ARBA" id="ARBA00023015"/>
    </source>
</evidence>
<dbReference type="EMBL" id="LN515532">
    <property type="protein sequence ID" value="CEA16016.1"/>
    <property type="molecule type" value="Genomic_DNA"/>
</dbReference>
<dbReference type="NCBIfam" id="NF033644">
    <property type="entry name" value="antiterm_UpxY"/>
    <property type="match status" value="1"/>
</dbReference>
<dbReference type="PANTHER" id="PTHR30265">
    <property type="entry name" value="RHO-INTERACTING TRANSCRIPTION TERMINATION FACTOR NUSG"/>
    <property type="match status" value="1"/>
</dbReference>
<sequence length="170" mass="19736">MTKKRWLAVYVNMHHEKKVRSRLSALGIENFLPVQTEIRQWSDRKKKIEKVLIPMMIFVRVDTEEQRIVITQPSVIRYLVLRGEHSPTVIPDEQMEKFRFMLDFSDKPIDFNTENFVPGEKVKVIKGPLIGLEGELVNVEGKSIIAIRIDQLGCAIVEMSRSMVEKLDSQ</sequence>
<dbReference type="InterPro" id="IPR006645">
    <property type="entry name" value="NGN-like_dom"/>
</dbReference>
<dbReference type="AlphaFoldDB" id="A0A098C0Q8"/>
<accession>A0A098C0Q8</accession>
<keyword evidence="2" id="KW-0805">Transcription regulation</keyword>
<keyword evidence="3" id="KW-0804">Transcription</keyword>